<dbReference type="RefSeq" id="WP_089901328.1">
    <property type="nucleotide sequence ID" value="NZ_FOJG01000002.1"/>
</dbReference>
<dbReference type="GO" id="GO:0005615">
    <property type="term" value="C:extracellular space"/>
    <property type="evidence" value="ECO:0007669"/>
    <property type="project" value="TreeGrafter"/>
</dbReference>
<dbReference type="PROSITE" id="PS51257">
    <property type="entry name" value="PROKAR_LIPOPROTEIN"/>
    <property type="match status" value="1"/>
</dbReference>
<organism evidence="3 4">
    <name type="scientific">Chitinophaga arvensicola</name>
    <dbReference type="NCBI Taxonomy" id="29529"/>
    <lineage>
        <taxon>Bacteria</taxon>
        <taxon>Pseudomonadati</taxon>
        <taxon>Bacteroidota</taxon>
        <taxon>Chitinophagia</taxon>
        <taxon>Chitinophagales</taxon>
        <taxon>Chitinophagaceae</taxon>
        <taxon>Chitinophaga</taxon>
    </lineage>
</organism>
<name>A0A1I0SB88_9BACT</name>
<evidence type="ECO:0000259" key="2">
    <source>
        <dbReference type="PROSITE" id="PS50213"/>
    </source>
</evidence>
<dbReference type="InterPro" id="IPR036378">
    <property type="entry name" value="FAS1_dom_sf"/>
</dbReference>
<dbReference type="OrthoDB" id="1144324at2"/>
<keyword evidence="1" id="KW-0732">Signal</keyword>
<evidence type="ECO:0000256" key="1">
    <source>
        <dbReference type="SAM" id="SignalP"/>
    </source>
</evidence>
<dbReference type="PANTHER" id="PTHR10900:SF77">
    <property type="entry name" value="FI19380P1"/>
    <property type="match status" value="1"/>
</dbReference>
<proteinExistence type="predicted"/>
<feature type="chain" id="PRO_5011469362" evidence="1">
    <location>
        <begin position="23"/>
        <end position="361"/>
    </location>
</feature>
<reference evidence="4" key="1">
    <citation type="submission" date="2016-10" db="EMBL/GenBank/DDBJ databases">
        <authorList>
            <person name="Varghese N."/>
            <person name="Submissions S."/>
        </authorList>
    </citation>
    <scope>NUCLEOTIDE SEQUENCE [LARGE SCALE GENOMIC DNA]</scope>
    <source>
        <strain evidence="4">DSM 3695</strain>
    </source>
</reference>
<sequence length="361" mass="40263">MNNFMKYKWAGILGLLLLAACSKDNLTPPIDKTTVPRNMGTFIENNYDLSLLSAALKKTGLLDSLNQAGAITFFAPDNAAFNRIGISTPEEIDRMDVDSLRFMLRYHMIRDRYFISTFPRQMDNKYTTLAGEKLYVSTDKVDQYIKSDLYTFVNGAFIMGGAKRNIALANGVIHILYRPIQFYKMTVQDYIAKDTSFSLFTAAMKQFGLWEELKTKNPLTVYVPVNSAFEKYGITAAKIAAMKPAAYKPIVFAIYAMQMRPMHIFSADGYIIGGTNVFGSNVAFLDGGYGIAPAYFHNSNENTESVSLNIGMMYGLNWGANPDGPSHIPYAGSMMNTDHLCTNGIVHVISDLMLNPDLMKQ</sequence>
<feature type="domain" description="FAS1" evidence="2">
    <location>
        <begin position="36"/>
        <end position="180"/>
    </location>
</feature>
<dbReference type="PANTHER" id="PTHR10900">
    <property type="entry name" value="PERIOSTIN-RELATED"/>
    <property type="match status" value="1"/>
</dbReference>
<keyword evidence="4" id="KW-1185">Reference proteome</keyword>
<dbReference type="Gene3D" id="2.30.180.10">
    <property type="entry name" value="FAS1 domain"/>
    <property type="match status" value="2"/>
</dbReference>
<dbReference type="InterPro" id="IPR000782">
    <property type="entry name" value="FAS1_domain"/>
</dbReference>
<dbReference type="InterPro" id="IPR050904">
    <property type="entry name" value="Adhesion/Biosynth-related"/>
</dbReference>
<protein>
    <submittedName>
        <fullName evidence="3">Fasciclin domain-containing protein</fullName>
    </submittedName>
</protein>
<evidence type="ECO:0000313" key="3">
    <source>
        <dbReference type="EMBL" id="SEW53917.1"/>
    </source>
</evidence>
<dbReference type="STRING" id="29529.SAMN04488122_5756"/>
<evidence type="ECO:0000313" key="4">
    <source>
        <dbReference type="Proteomes" id="UP000199310"/>
    </source>
</evidence>
<dbReference type="Proteomes" id="UP000199310">
    <property type="component" value="Unassembled WGS sequence"/>
</dbReference>
<gene>
    <name evidence="3" type="ORF">SAMN04488122_5756</name>
</gene>
<dbReference type="AlphaFoldDB" id="A0A1I0SB88"/>
<dbReference type="Pfam" id="PF02469">
    <property type="entry name" value="Fasciclin"/>
    <property type="match status" value="1"/>
</dbReference>
<dbReference type="PROSITE" id="PS50213">
    <property type="entry name" value="FAS1"/>
    <property type="match status" value="2"/>
</dbReference>
<dbReference type="EMBL" id="FOJG01000002">
    <property type="protein sequence ID" value="SEW53917.1"/>
    <property type="molecule type" value="Genomic_DNA"/>
</dbReference>
<feature type="signal peptide" evidence="1">
    <location>
        <begin position="1"/>
        <end position="22"/>
    </location>
</feature>
<accession>A0A1I0SB88</accession>
<feature type="domain" description="FAS1" evidence="2">
    <location>
        <begin position="184"/>
        <end position="353"/>
    </location>
</feature>
<dbReference type="SMART" id="SM00554">
    <property type="entry name" value="FAS1"/>
    <property type="match status" value="1"/>
</dbReference>
<dbReference type="SUPFAM" id="SSF82153">
    <property type="entry name" value="FAS1 domain"/>
    <property type="match status" value="2"/>
</dbReference>